<keyword evidence="1" id="KW-0175">Coiled coil</keyword>
<dbReference type="Gene3D" id="2.60.40.10">
    <property type="entry name" value="Immunoglobulins"/>
    <property type="match status" value="1"/>
</dbReference>
<name>A0A2G9Z0J0_9BACT</name>
<reference evidence="3 4" key="1">
    <citation type="submission" date="2017-09" db="EMBL/GenBank/DDBJ databases">
        <title>Depth-based differentiation of microbial function through sediment-hosted aquifers and enrichment of novel symbionts in the deep terrestrial subsurface.</title>
        <authorList>
            <person name="Probst A.J."/>
            <person name="Ladd B."/>
            <person name="Jarett J.K."/>
            <person name="Geller-Mcgrath D.E."/>
            <person name="Sieber C.M."/>
            <person name="Emerson J.B."/>
            <person name="Anantharaman K."/>
            <person name="Thomas B.C."/>
            <person name="Malmstrom R."/>
            <person name="Stieglmeier M."/>
            <person name="Klingl A."/>
            <person name="Woyke T."/>
            <person name="Ryan C.M."/>
            <person name="Banfield J.F."/>
        </authorList>
    </citation>
    <scope>NUCLEOTIDE SEQUENCE [LARGE SCALE GENOMIC DNA]</scope>
    <source>
        <strain evidence="3">CG23_combo_of_CG06-09_8_20_14_all_36_12</strain>
    </source>
</reference>
<feature type="non-terminal residue" evidence="3">
    <location>
        <position position="1"/>
    </location>
</feature>
<accession>A0A2G9Z0J0</accession>
<evidence type="ECO:0000313" key="4">
    <source>
        <dbReference type="Proteomes" id="UP000228681"/>
    </source>
</evidence>
<dbReference type="InterPro" id="IPR002477">
    <property type="entry name" value="Peptidoglycan-bd-like"/>
</dbReference>
<protein>
    <recommendedName>
        <fullName evidence="2">Peptidoglycan binding-like domain-containing protein</fullName>
    </recommendedName>
</protein>
<dbReference type="AlphaFoldDB" id="A0A2G9Z0J0"/>
<dbReference type="Pfam" id="PF01471">
    <property type="entry name" value="PG_binding_1"/>
    <property type="match status" value="1"/>
</dbReference>
<feature type="coiled-coil region" evidence="1">
    <location>
        <begin position="417"/>
        <end position="444"/>
    </location>
</feature>
<dbReference type="Proteomes" id="UP000228681">
    <property type="component" value="Unassembled WGS sequence"/>
</dbReference>
<feature type="domain" description="Peptidoglycan binding-like" evidence="2">
    <location>
        <begin position="462"/>
        <end position="502"/>
    </location>
</feature>
<dbReference type="Gene3D" id="1.10.101.10">
    <property type="entry name" value="PGBD-like superfamily/PGBD"/>
    <property type="match status" value="1"/>
</dbReference>
<dbReference type="EMBL" id="PCRS01000016">
    <property type="protein sequence ID" value="PIP25016.1"/>
    <property type="molecule type" value="Genomic_DNA"/>
</dbReference>
<comment type="caution">
    <text evidence="3">The sequence shown here is derived from an EMBL/GenBank/DDBJ whole genome shotgun (WGS) entry which is preliminary data.</text>
</comment>
<evidence type="ECO:0000256" key="1">
    <source>
        <dbReference type="SAM" id="Coils"/>
    </source>
</evidence>
<dbReference type="SUPFAM" id="SSF47090">
    <property type="entry name" value="PGBD-like"/>
    <property type="match status" value="1"/>
</dbReference>
<evidence type="ECO:0000313" key="3">
    <source>
        <dbReference type="EMBL" id="PIP25016.1"/>
    </source>
</evidence>
<organism evidence="3 4">
    <name type="scientific">Candidatus Nealsonbacteria bacterium CG23_combo_of_CG06-09_8_20_14_all_36_12</name>
    <dbReference type="NCBI Taxonomy" id="1974718"/>
    <lineage>
        <taxon>Bacteria</taxon>
        <taxon>Candidatus Nealsoniibacteriota</taxon>
    </lineage>
</organism>
<sequence length="534" mass="57213">IGTITGTTTVSQATITSGLLAYNTTYYWKVRACADTALQNCSPWSTEWSFKTPLAPTTKQITVISPNGGEVWVSGETRRISWSSVGVDYVQIYIYNPTISGSGSTNYIITSGAPISAAIAYYDWVIPSVSQLPGGGGSTYKIRIFDNSNPTIEDYSNNYFSIVAAGTTTPPTTCDSTSFTSYSTSYDFKSTGGTISNVCGTEQYYKITIPTGQTCDLKWTLLPDSNSDYDLYTRWDTGTLARTSYQERSINGKGLKDELSKTGLSAGTYYAMAYKETGTTGSYSITVSLTNCPAVTPPTAFDFSLSMNPSSGSVAQGSTLSPAPVATLTLTSGTTQPVSLTTSGQPSGTTITFSPDSSCSPTCNRTMNISTSSVTPTGTYSITITATGGGKTKTTNYTLTVTSVGVTPPTTDTQALITQLQAQINQILVQIAQLQAELARLKAGQPSIWCYNFKFNLRYKDTGDEVRALQTALQKEGIFKGTIDSSFGIETLEAVITFQEKYSTEILAPWQLNRGTGFVGSTTIKKLNQLYGCK</sequence>
<dbReference type="InterPro" id="IPR013783">
    <property type="entry name" value="Ig-like_fold"/>
</dbReference>
<gene>
    <name evidence="3" type="ORF">COX34_00930</name>
</gene>
<proteinExistence type="predicted"/>
<evidence type="ECO:0000259" key="2">
    <source>
        <dbReference type="Pfam" id="PF01471"/>
    </source>
</evidence>
<dbReference type="InterPro" id="IPR036366">
    <property type="entry name" value="PGBDSf"/>
</dbReference>
<dbReference type="Gene3D" id="2.60.120.380">
    <property type="match status" value="1"/>
</dbReference>
<dbReference type="InterPro" id="IPR036365">
    <property type="entry name" value="PGBD-like_sf"/>
</dbReference>